<sequence length="424" mass="49154">MKKYLIYINMVFFGLLFYSCNKKELTIIRPDKKLIENQNEYTKILTEAEYGWIGYLFPAGGRAYTFKFNFTKENRVFTSGTLDETYTTTGIESSYRLVADQTPSLSFDTYTYLHLLSDPDELIFGGARGRGHVSDFEFAFLKLNNDTIHLKGNHSGSKLILVKATKDQDKDFIKKSFATYARIGQINDFQHYHKKVRINNQDFSFTISPHINAMSFYYMEGDVFKQKIGIFTTNEHGLLFREPMELAGVSFQEITNFDILSKQNAGTFNINGEKVNIEPLQKPLYIDKHAPNRFREVNKQFYSRWMFTVNGKHEALSLRELPGYAGGVYLSNVNVDRMDAMYLLYISGMRYVGPVFSTIIDQDGVMKFNKYMEAYGFNPGELISVVRRFNEVWFNEAGYYVFQTGPTDYDLVNAKDSKTWVRFN</sequence>
<evidence type="ECO:0000313" key="2">
    <source>
        <dbReference type="Proteomes" id="UP001597205"/>
    </source>
</evidence>
<dbReference type="InterPro" id="IPR025396">
    <property type="entry name" value="DUF4302"/>
</dbReference>
<gene>
    <name evidence="1" type="ORF">ACFQ2C_13665</name>
</gene>
<dbReference type="Proteomes" id="UP001597205">
    <property type="component" value="Unassembled WGS sequence"/>
</dbReference>
<protein>
    <submittedName>
        <fullName evidence="1">DUF4302 domain-containing protein</fullName>
    </submittedName>
</protein>
<reference evidence="2" key="1">
    <citation type="journal article" date="2019" name="Int. J. Syst. Evol. Microbiol.">
        <title>The Global Catalogue of Microorganisms (GCM) 10K type strain sequencing project: providing services to taxonomists for standard genome sequencing and annotation.</title>
        <authorList>
            <consortium name="The Broad Institute Genomics Platform"/>
            <consortium name="The Broad Institute Genome Sequencing Center for Infectious Disease"/>
            <person name="Wu L."/>
            <person name="Ma J."/>
        </authorList>
    </citation>
    <scope>NUCLEOTIDE SEQUENCE [LARGE SCALE GENOMIC DNA]</scope>
    <source>
        <strain evidence="2">CCUG 52468</strain>
    </source>
</reference>
<proteinExistence type="predicted"/>
<accession>A0ABW3RN61</accession>
<dbReference type="PROSITE" id="PS51257">
    <property type="entry name" value="PROKAR_LIPOPROTEIN"/>
    <property type="match status" value="1"/>
</dbReference>
<organism evidence="1 2">
    <name type="scientific">Sphingobacterium daejeonense</name>
    <dbReference type="NCBI Taxonomy" id="371142"/>
    <lineage>
        <taxon>Bacteria</taxon>
        <taxon>Pseudomonadati</taxon>
        <taxon>Bacteroidota</taxon>
        <taxon>Sphingobacteriia</taxon>
        <taxon>Sphingobacteriales</taxon>
        <taxon>Sphingobacteriaceae</taxon>
        <taxon>Sphingobacterium</taxon>
    </lineage>
</organism>
<dbReference type="EMBL" id="JBHTKY010000021">
    <property type="protein sequence ID" value="MFD1166655.1"/>
    <property type="molecule type" value="Genomic_DNA"/>
</dbReference>
<dbReference type="Pfam" id="PF14135">
    <property type="entry name" value="DUF4302"/>
    <property type="match status" value="1"/>
</dbReference>
<keyword evidence="2" id="KW-1185">Reference proteome</keyword>
<comment type="caution">
    <text evidence="1">The sequence shown here is derived from an EMBL/GenBank/DDBJ whole genome shotgun (WGS) entry which is preliminary data.</text>
</comment>
<dbReference type="RefSeq" id="WP_380897490.1">
    <property type="nucleotide sequence ID" value="NZ_JBHTKY010000021.1"/>
</dbReference>
<name>A0ABW3RN61_9SPHI</name>
<evidence type="ECO:0000313" key="1">
    <source>
        <dbReference type="EMBL" id="MFD1166655.1"/>
    </source>
</evidence>